<organism evidence="2 3">
    <name type="scientific">Durusdinium trenchii</name>
    <dbReference type="NCBI Taxonomy" id="1381693"/>
    <lineage>
        <taxon>Eukaryota</taxon>
        <taxon>Sar</taxon>
        <taxon>Alveolata</taxon>
        <taxon>Dinophyceae</taxon>
        <taxon>Suessiales</taxon>
        <taxon>Symbiodiniaceae</taxon>
        <taxon>Durusdinium</taxon>
    </lineage>
</organism>
<sequence>MYQPRWRLDTGFLILPRHTSGATTKMRWRSSAAHASTSKIHPEDLGYTSTLSAFKVSLQRSSQLQEEHRQPWQSLHKPWCWPGACSRQPEGTWKDGWRALEELHGLGQALAIGICDVDMDLLEELLQQRQKPHIIQNWMDPFHQDKLVRRKCQEEGIQYQAYSTLGAQWVYFKGYEVNPVFSNLVLQEIAQFHNRTVAQVVLNWAVHRGISIIPASKDPTRQRSNFHSFDFTLAQEQMDAIDALDGALDKKGPEL</sequence>
<dbReference type="InterPro" id="IPR023210">
    <property type="entry name" value="NADP_OxRdtase_dom"/>
</dbReference>
<dbReference type="PANTHER" id="PTHR43827">
    <property type="entry name" value="2,5-DIKETO-D-GLUCONIC ACID REDUCTASE"/>
    <property type="match status" value="1"/>
</dbReference>
<dbReference type="PRINTS" id="PR00069">
    <property type="entry name" value="ALDKETRDTASE"/>
</dbReference>
<name>A0ABP0QWD0_9DINO</name>
<protein>
    <recommendedName>
        <fullName evidence="1">NADP-dependent oxidoreductase domain-containing protein</fullName>
    </recommendedName>
</protein>
<feature type="domain" description="NADP-dependent oxidoreductase" evidence="1">
    <location>
        <begin position="93"/>
        <end position="245"/>
    </location>
</feature>
<evidence type="ECO:0000259" key="1">
    <source>
        <dbReference type="Pfam" id="PF00248"/>
    </source>
</evidence>
<dbReference type="InterPro" id="IPR020471">
    <property type="entry name" value="AKR"/>
</dbReference>
<evidence type="ECO:0000313" key="2">
    <source>
        <dbReference type="EMBL" id="CAK9092334.1"/>
    </source>
</evidence>
<dbReference type="EMBL" id="CAXAMN010025062">
    <property type="protein sequence ID" value="CAK9092334.1"/>
    <property type="molecule type" value="Genomic_DNA"/>
</dbReference>
<gene>
    <name evidence="2" type="ORF">CCMP2556_LOCUS44205</name>
</gene>
<dbReference type="Gene3D" id="3.20.20.100">
    <property type="entry name" value="NADP-dependent oxidoreductase domain"/>
    <property type="match status" value="1"/>
</dbReference>
<dbReference type="InterPro" id="IPR036812">
    <property type="entry name" value="NAD(P)_OxRdtase_dom_sf"/>
</dbReference>
<dbReference type="CDD" id="cd19071">
    <property type="entry name" value="AKR_AKR1-5-like"/>
    <property type="match status" value="1"/>
</dbReference>
<accession>A0ABP0QWD0</accession>
<comment type="caution">
    <text evidence="2">The sequence shown here is derived from an EMBL/GenBank/DDBJ whole genome shotgun (WGS) entry which is preliminary data.</text>
</comment>
<dbReference type="Pfam" id="PF00248">
    <property type="entry name" value="Aldo_ket_red"/>
    <property type="match status" value="1"/>
</dbReference>
<dbReference type="PANTHER" id="PTHR43827:SF8">
    <property type="entry name" value="ALDO_KETO REDUCTASE FAMILY PROTEIN"/>
    <property type="match status" value="1"/>
</dbReference>
<reference evidence="2 3" key="1">
    <citation type="submission" date="2024-02" db="EMBL/GenBank/DDBJ databases">
        <authorList>
            <person name="Chen Y."/>
            <person name="Shah S."/>
            <person name="Dougan E. K."/>
            <person name="Thang M."/>
            <person name="Chan C."/>
        </authorList>
    </citation>
    <scope>NUCLEOTIDE SEQUENCE [LARGE SCALE GENOMIC DNA]</scope>
</reference>
<proteinExistence type="predicted"/>
<dbReference type="Proteomes" id="UP001642484">
    <property type="component" value="Unassembled WGS sequence"/>
</dbReference>
<keyword evidence="3" id="KW-1185">Reference proteome</keyword>
<dbReference type="SUPFAM" id="SSF51430">
    <property type="entry name" value="NAD(P)-linked oxidoreductase"/>
    <property type="match status" value="1"/>
</dbReference>
<evidence type="ECO:0000313" key="3">
    <source>
        <dbReference type="Proteomes" id="UP001642484"/>
    </source>
</evidence>